<dbReference type="EMBL" id="GG704581">
    <property type="protein sequence ID" value="EEX01799.1"/>
    <property type="molecule type" value="Genomic_DNA"/>
</dbReference>
<dbReference type="BioCyc" id="ABAU575584-HMP:GM69-3638-MONOMER"/>
<name>D0CFP8_ACIB2</name>
<sequence length="79" mass="9113">MGNVGLGEMFMPVLAFLPEFIVKDKVKRDSTPKVTESDVKNIRTLREGGLSYRQLADKYDISHEMCRRICTKICYKEVI</sequence>
<organism evidence="1 2">
    <name type="scientific">Acinetobacter baumannii (strain ATCC 19606 / DSM 30007 / JCM 6841 / CCUG 19606 / CIP 70.34 / NBRC 109757 / NCIMB 12457 / NCTC 12156 / 81)</name>
    <dbReference type="NCBI Taxonomy" id="575584"/>
    <lineage>
        <taxon>Bacteria</taxon>
        <taxon>Pseudomonadati</taxon>
        <taxon>Pseudomonadota</taxon>
        <taxon>Gammaproteobacteria</taxon>
        <taxon>Moraxellales</taxon>
        <taxon>Moraxellaceae</taxon>
        <taxon>Acinetobacter</taxon>
        <taxon>Acinetobacter calcoaceticus/baumannii complex</taxon>
    </lineage>
</organism>
<gene>
    <name evidence="1" type="ORF">HMPREF0010_03578</name>
</gene>
<accession>D0CFP8</accession>
<proteinExistence type="predicted"/>
<dbReference type="Proteomes" id="UP000005740">
    <property type="component" value="Unassembled WGS sequence"/>
</dbReference>
<dbReference type="AlphaFoldDB" id="D0CFP8"/>
<evidence type="ECO:0000313" key="2">
    <source>
        <dbReference type="Proteomes" id="UP000005740"/>
    </source>
</evidence>
<evidence type="ECO:0000313" key="1">
    <source>
        <dbReference type="EMBL" id="EEX01799.1"/>
    </source>
</evidence>
<protein>
    <submittedName>
        <fullName evidence="1">Uncharacterized protein</fullName>
    </submittedName>
</protein>
<reference evidence="2" key="1">
    <citation type="journal article" date="2012" name="PLoS ONE">
        <title>The success of Acinetobacter species; genetic, metabolic and virulence attributes.</title>
        <authorList>
            <person name="Peleg A.Y."/>
            <person name="de Breij A."/>
            <person name="Adams M.D."/>
            <person name="Cerqueira G.M."/>
            <person name="Mocali S."/>
            <person name="Galardini M."/>
            <person name="Nibbering P.H."/>
            <person name="Earl A.M."/>
            <person name="Ward D.V."/>
            <person name="Paterson D.L."/>
            <person name="Seifert H."/>
            <person name="Dijkshoorn L."/>
        </authorList>
    </citation>
    <scope>NUCLEOTIDE SEQUENCE [LARGE SCALE GENOMIC DNA]</scope>
    <source>
        <strain evidence="2">ATCC 19606 / DSM 30007 / JCM 6841 / CCUG 19606 / CIP 70.34 / NBRC 109757 / NCIMB 12457 / NCTC 12156 / 81</strain>
    </source>
</reference>